<feature type="domain" description="Methyltransferase" evidence="9">
    <location>
        <begin position="58"/>
        <end position="151"/>
    </location>
</feature>
<evidence type="ECO:0000259" key="9">
    <source>
        <dbReference type="Pfam" id="PF13649"/>
    </source>
</evidence>
<evidence type="ECO:0000256" key="6">
    <source>
        <dbReference type="ARBA" id="ARBA00047619"/>
    </source>
</evidence>
<dbReference type="EMBL" id="JARKIK010000085">
    <property type="protein sequence ID" value="KAK8724424.1"/>
    <property type="molecule type" value="Genomic_DNA"/>
</dbReference>
<organism evidence="11 12">
    <name type="scientific">Cherax quadricarinatus</name>
    <name type="common">Australian red claw crayfish</name>
    <dbReference type="NCBI Taxonomy" id="27406"/>
    <lineage>
        <taxon>Eukaryota</taxon>
        <taxon>Metazoa</taxon>
        <taxon>Ecdysozoa</taxon>
        <taxon>Arthropoda</taxon>
        <taxon>Crustacea</taxon>
        <taxon>Multicrustacea</taxon>
        <taxon>Malacostraca</taxon>
        <taxon>Eumalacostraca</taxon>
        <taxon>Eucarida</taxon>
        <taxon>Decapoda</taxon>
        <taxon>Pleocyemata</taxon>
        <taxon>Astacidea</taxon>
        <taxon>Parastacoidea</taxon>
        <taxon>Parastacidae</taxon>
        <taxon>Cherax</taxon>
    </lineage>
</organism>
<dbReference type="EMBL" id="JARKIK010000085">
    <property type="protein sequence ID" value="KAK8724427.1"/>
    <property type="molecule type" value="Genomic_DNA"/>
</dbReference>
<dbReference type="EMBL" id="JARKIK010000085">
    <property type="protein sequence ID" value="KAK8724425.1"/>
    <property type="molecule type" value="Genomic_DNA"/>
</dbReference>
<dbReference type="EMBL" id="JARKIK010000085">
    <property type="protein sequence ID" value="KAK8724439.1"/>
    <property type="molecule type" value="Genomic_DNA"/>
</dbReference>
<evidence type="ECO:0000256" key="2">
    <source>
        <dbReference type="ARBA" id="ARBA00005189"/>
    </source>
</evidence>
<comment type="pathway">
    <text evidence="1">Phospholipid metabolism; phosphatidylcholine biosynthesis.</text>
</comment>
<dbReference type="EMBL" id="JARKIK010000085">
    <property type="protein sequence ID" value="KAK8724435.1"/>
    <property type="molecule type" value="Genomic_DNA"/>
</dbReference>
<dbReference type="InterPro" id="IPR029063">
    <property type="entry name" value="SAM-dependent_MTases_sf"/>
</dbReference>
<comment type="caution">
    <text evidence="11">The sequence shown here is derived from an EMBL/GenBank/DDBJ whole genome shotgun (WGS) entry which is preliminary data.</text>
</comment>
<keyword evidence="3" id="KW-0489">Methyltransferase</keyword>
<evidence type="ECO:0000313" key="12">
    <source>
        <dbReference type="Proteomes" id="UP001445076"/>
    </source>
</evidence>
<evidence type="ECO:0000256" key="4">
    <source>
        <dbReference type="ARBA" id="ARBA00022679"/>
    </source>
</evidence>
<keyword evidence="4" id="KW-0808">Transferase</keyword>
<comment type="pathway">
    <text evidence="2">Lipid metabolism.</text>
</comment>
<evidence type="ECO:0000259" key="10">
    <source>
        <dbReference type="Pfam" id="PF13847"/>
    </source>
</evidence>
<dbReference type="EMBL" id="JARKIK010000085">
    <property type="protein sequence ID" value="KAK8724438.1"/>
    <property type="molecule type" value="Genomic_DNA"/>
</dbReference>
<dbReference type="SUPFAM" id="SSF53335">
    <property type="entry name" value="S-adenosyl-L-methionine-dependent methyltransferases"/>
    <property type="match status" value="2"/>
</dbReference>
<dbReference type="EMBL" id="JARKIK010000085">
    <property type="protein sequence ID" value="KAK8724434.1"/>
    <property type="molecule type" value="Genomic_DNA"/>
</dbReference>
<dbReference type="Pfam" id="PF13847">
    <property type="entry name" value="Methyltransf_31"/>
    <property type="match status" value="1"/>
</dbReference>
<dbReference type="EMBL" id="JARKIK010000085">
    <property type="protein sequence ID" value="KAK8724426.1"/>
    <property type="molecule type" value="Genomic_DNA"/>
</dbReference>
<dbReference type="Proteomes" id="UP001445076">
    <property type="component" value="Unassembled WGS sequence"/>
</dbReference>
<dbReference type="EC" id="2.1.1.103" evidence="5"/>
<proteinExistence type="predicted"/>
<dbReference type="CDD" id="cd02440">
    <property type="entry name" value="AdoMet_MTases"/>
    <property type="match status" value="2"/>
</dbReference>
<reference evidence="11 12" key="1">
    <citation type="journal article" date="2024" name="BMC Genomics">
        <title>Genome assembly of redclaw crayfish (Cherax quadricarinatus) provides insights into its immune adaptation and hypoxia tolerance.</title>
        <authorList>
            <person name="Liu Z."/>
            <person name="Zheng J."/>
            <person name="Li H."/>
            <person name="Fang K."/>
            <person name="Wang S."/>
            <person name="He J."/>
            <person name="Zhou D."/>
            <person name="Weng S."/>
            <person name="Chi M."/>
            <person name="Gu Z."/>
            <person name="He J."/>
            <person name="Li F."/>
            <person name="Wang M."/>
        </authorList>
    </citation>
    <scope>NUCLEOTIDE SEQUENCE [LARGE SCALE GENOMIC DNA]</scope>
    <source>
        <strain evidence="11">ZL_2023a</strain>
    </source>
</reference>
<evidence type="ECO:0000256" key="3">
    <source>
        <dbReference type="ARBA" id="ARBA00022603"/>
    </source>
</evidence>
<sequence>MNEKNKEDSFVRQKMKDFWESHEPSLESMLLCHDTIPLANDDRKEILSYLPNYQGKKVLELGAGIGRFTCKLASVASHVTAVDFNQTYITENHKHNHHLGNVTFTCADVTELDLPTASFDLVFSNWLFMYLSDNECAQVLSKILSWLTPDGYLFFRESCYKISGNMVFTENPSLLRSPLHYYDMLRDASSNNFGFKIIRSSNTLAYIKYNSNPNQLCFLSKLVQRNESDDRTRYLESHYAVDTIKSMDRIYGYNWYSTGGEHTTRDFCARLGLLPGQKVLDVGCGTGGSATFMARHYGVHVHGVDLSTNMIHVAIERLGRLEAQVIKRIQFEVSDILEAEREKDSYDLIYSRDCILYITDKQQVFRKLYDWLRPGGTLFVTDFCRTNSHPPNSFLHYASNVKYYCLETAASYVEAMTEAGFEDVKAEDLQQEFIKILESELKAFVATRQAFLREHSQQQFDDIFKSWTDKIRWTREGELTWTAFTAHKTSARLN</sequence>
<dbReference type="GO" id="GO:0032259">
    <property type="term" value="P:methylation"/>
    <property type="evidence" value="ECO:0007669"/>
    <property type="project" value="UniProtKB-KW"/>
</dbReference>
<evidence type="ECO:0000256" key="5">
    <source>
        <dbReference type="ARBA" id="ARBA00035674"/>
    </source>
</evidence>
<dbReference type="EMBL" id="JARKIK010000085">
    <property type="protein sequence ID" value="KAK8724432.1"/>
    <property type="molecule type" value="Genomic_DNA"/>
</dbReference>
<name>A0AAW0W4T2_CHEQU</name>
<gene>
    <name evidence="11" type="ORF">OTU49_011066</name>
</gene>
<dbReference type="EMBL" id="JARKIK010000085">
    <property type="protein sequence ID" value="KAK8724430.1"/>
    <property type="molecule type" value="Genomic_DNA"/>
</dbReference>
<dbReference type="AlphaFoldDB" id="A0AAW0W4T2"/>
<comment type="catalytic activity">
    <reaction evidence="7">
        <text>phosphoethanolamine + S-adenosyl-L-methionine = N-methylethanolamine phosphate + S-adenosyl-L-homocysteine + H(+)</text>
        <dbReference type="Rhea" id="RHEA:20365"/>
        <dbReference type="ChEBI" id="CHEBI:15378"/>
        <dbReference type="ChEBI" id="CHEBI:57781"/>
        <dbReference type="ChEBI" id="CHEBI:57856"/>
        <dbReference type="ChEBI" id="CHEBI:58190"/>
        <dbReference type="ChEBI" id="CHEBI:59789"/>
        <dbReference type="EC" id="2.1.1.103"/>
    </reaction>
    <physiologicalReaction direction="left-to-right" evidence="7">
        <dbReference type="Rhea" id="RHEA:20366"/>
    </physiologicalReaction>
</comment>
<reference evidence="11" key="2">
    <citation type="submission" date="2024-01" db="EMBL/GenBank/DDBJ databases">
        <authorList>
            <person name="He J."/>
            <person name="Wang M."/>
            <person name="Zheng J."/>
            <person name="Liu Z."/>
        </authorList>
    </citation>
    <scope>NUCLEOTIDE SEQUENCE</scope>
    <source>
        <strain evidence="11">ZL_2023a</strain>
        <tissue evidence="11">Muscle</tissue>
    </source>
</reference>
<dbReference type="InterPro" id="IPR041698">
    <property type="entry name" value="Methyltransf_25"/>
</dbReference>
<dbReference type="PANTHER" id="PTHR44307:SF2">
    <property type="entry name" value="PHOSPHOETHANOLAMINE METHYLTRANSFERASE ISOFORM X1"/>
    <property type="match status" value="1"/>
</dbReference>
<evidence type="ECO:0000256" key="1">
    <source>
        <dbReference type="ARBA" id="ARBA00004969"/>
    </source>
</evidence>
<evidence type="ECO:0000313" key="11">
    <source>
        <dbReference type="EMBL" id="KAK8724434.1"/>
    </source>
</evidence>
<comment type="catalytic activity">
    <reaction evidence="8">
        <text>N-methylethanolamine phosphate + S-adenosyl-L-methionine = N,N-dimethylethanolamine phosphate + S-adenosyl-L-homocysteine + H(+)</text>
        <dbReference type="Rhea" id="RHEA:25321"/>
        <dbReference type="ChEBI" id="CHEBI:15378"/>
        <dbReference type="ChEBI" id="CHEBI:57781"/>
        <dbReference type="ChEBI" id="CHEBI:57856"/>
        <dbReference type="ChEBI" id="CHEBI:58641"/>
        <dbReference type="ChEBI" id="CHEBI:59789"/>
        <dbReference type="EC" id="2.1.1.103"/>
    </reaction>
    <physiologicalReaction direction="left-to-right" evidence="8">
        <dbReference type="Rhea" id="RHEA:25322"/>
    </physiologicalReaction>
</comment>
<dbReference type="EMBL" id="JARKIK010000085">
    <property type="protein sequence ID" value="KAK8724429.1"/>
    <property type="molecule type" value="Genomic_DNA"/>
</dbReference>
<protein>
    <recommendedName>
        <fullName evidence="5">phosphoethanolamine N-methyltransferase</fullName>
        <ecNumber evidence="5">2.1.1.103</ecNumber>
    </recommendedName>
</protein>
<dbReference type="GO" id="GO:0000234">
    <property type="term" value="F:phosphoethanolamine N-methyltransferase activity"/>
    <property type="evidence" value="ECO:0007669"/>
    <property type="project" value="UniProtKB-EC"/>
</dbReference>
<dbReference type="EMBL" id="JARKIK010000085">
    <property type="protein sequence ID" value="KAK8724423.1"/>
    <property type="molecule type" value="Genomic_DNA"/>
</dbReference>
<dbReference type="InterPro" id="IPR025714">
    <property type="entry name" value="Methyltranfer_dom"/>
</dbReference>
<evidence type="ECO:0000256" key="8">
    <source>
        <dbReference type="ARBA" id="ARBA00047841"/>
    </source>
</evidence>
<dbReference type="Gene3D" id="3.40.50.150">
    <property type="entry name" value="Vaccinia Virus protein VP39"/>
    <property type="match status" value="2"/>
</dbReference>
<accession>A0AAW0W4T2</accession>
<evidence type="ECO:0000256" key="7">
    <source>
        <dbReference type="ARBA" id="ARBA00047622"/>
    </source>
</evidence>
<dbReference type="EMBL" id="JARKIK010000085">
    <property type="protein sequence ID" value="KAK8724428.1"/>
    <property type="molecule type" value="Genomic_DNA"/>
</dbReference>
<keyword evidence="12" id="KW-1185">Reference proteome</keyword>
<dbReference type="Pfam" id="PF13649">
    <property type="entry name" value="Methyltransf_25"/>
    <property type="match status" value="1"/>
</dbReference>
<comment type="catalytic activity">
    <reaction evidence="6">
        <text>N,N-dimethylethanolamine phosphate + S-adenosyl-L-methionine = phosphocholine + S-adenosyl-L-homocysteine + H(+)</text>
        <dbReference type="Rhea" id="RHEA:25325"/>
        <dbReference type="ChEBI" id="CHEBI:15378"/>
        <dbReference type="ChEBI" id="CHEBI:57856"/>
        <dbReference type="ChEBI" id="CHEBI:58641"/>
        <dbReference type="ChEBI" id="CHEBI:59789"/>
        <dbReference type="ChEBI" id="CHEBI:295975"/>
        <dbReference type="EC" id="2.1.1.103"/>
    </reaction>
    <physiologicalReaction direction="left-to-right" evidence="6">
        <dbReference type="Rhea" id="RHEA:25326"/>
    </physiologicalReaction>
</comment>
<dbReference type="PANTHER" id="PTHR44307">
    <property type="entry name" value="PHOSPHOETHANOLAMINE METHYLTRANSFERASE"/>
    <property type="match status" value="1"/>
</dbReference>
<feature type="domain" description="Methyltransferase" evidence="10">
    <location>
        <begin position="276"/>
        <end position="403"/>
    </location>
</feature>